<dbReference type="OrthoDB" id="9798772at2"/>
<evidence type="ECO:0000256" key="2">
    <source>
        <dbReference type="ARBA" id="ARBA00023186"/>
    </source>
</evidence>
<keyword evidence="1 3" id="KW-0996">Nickel insertion</keyword>
<keyword evidence="3" id="KW-0963">Cytoplasm</keyword>
<dbReference type="GO" id="GO:0005737">
    <property type="term" value="C:cytoplasm"/>
    <property type="evidence" value="ECO:0007669"/>
    <property type="project" value="UniProtKB-SubCell"/>
</dbReference>
<evidence type="ECO:0000313" key="5">
    <source>
        <dbReference type="EMBL" id="KFI95589.1"/>
    </source>
</evidence>
<gene>
    <name evidence="3" type="primary">ureF</name>
    <name evidence="5" type="ORF">BSCA_0621</name>
</gene>
<dbReference type="RefSeq" id="WP_033519424.1">
    <property type="nucleotide sequence ID" value="NZ_CAUPKV010000002.1"/>
</dbReference>
<protein>
    <recommendedName>
        <fullName evidence="3">Urease accessory protein UreF</fullName>
    </recommendedName>
</protein>
<keyword evidence="2 3" id="KW-0143">Chaperone</keyword>
<dbReference type="InterPro" id="IPR002639">
    <property type="entry name" value="UreF"/>
</dbReference>
<dbReference type="AlphaFoldDB" id="A0A087DJ89"/>
<evidence type="ECO:0000256" key="4">
    <source>
        <dbReference type="SAM" id="MobiDB-lite"/>
    </source>
</evidence>
<dbReference type="HAMAP" id="MF_01385">
    <property type="entry name" value="UreF"/>
    <property type="match status" value="1"/>
</dbReference>
<feature type="compositionally biased region" description="Low complexity" evidence="4">
    <location>
        <begin position="138"/>
        <end position="151"/>
    </location>
</feature>
<reference evidence="5 6" key="1">
    <citation type="submission" date="2014-03" db="EMBL/GenBank/DDBJ databases">
        <title>Genomics of Bifidobacteria.</title>
        <authorList>
            <person name="Ventura M."/>
            <person name="Milani C."/>
            <person name="Lugli G.A."/>
        </authorList>
    </citation>
    <scope>NUCLEOTIDE SEQUENCE [LARGE SCALE GENOMIC DNA]</scope>
    <source>
        <strain evidence="5 6">LMG 21589</strain>
    </source>
</reference>
<evidence type="ECO:0000256" key="3">
    <source>
        <dbReference type="HAMAP-Rule" id="MF_01385"/>
    </source>
</evidence>
<dbReference type="GeneID" id="85166760"/>
<comment type="similarity">
    <text evidence="3">Belongs to the UreF family.</text>
</comment>
<dbReference type="Pfam" id="PF01730">
    <property type="entry name" value="UreF"/>
    <property type="match status" value="2"/>
</dbReference>
<dbReference type="STRING" id="158787.BSCA_0621"/>
<name>A0A087DJ89_9BIFI</name>
<evidence type="ECO:0000313" key="6">
    <source>
        <dbReference type="Proteomes" id="UP000029033"/>
    </source>
</evidence>
<dbReference type="Gene3D" id="1.10.4190.10">
    <property type="entry name" value="Urease accessory protein UreF"/>
    <property type="match status" value="1"/>
</dbReference>
<comment type="subcellular location">
    <subcellularLocation>
        <location evidence="3">Cytoplasm</location>
    </subcellularLocation>
</comment>
<dbReference type="InterPro" id="IPR038277">
    <property type="entry name" value="UreF_sf"/>
</dbReference>
<feature type="region of interest" description="Disordered" evidence="4">
    <location>
        <begin position="122"/>
        <end position="156"/>
    </location>
</feature>
<comment type="function">
    <text evidence="3">Required for maturation of urease via the functional incorporation of the urease nickel metallocenter.</text>
</comment>
<dbReference type="GO" id="GO:0016151">
    <property type="term" value="F:nickel cation binding"/>
    <property type="evidence" value="ECO:0007669"/>
    <property type="project" value="UniProtKB-UniRule"/>
</dbReference>
<dbReference type="eggNOG" id="COG0830">
    <property type="taxonomic scope" value="Bacteria"/>
</dbReference>
<dbReference type="Proteomes" id="UP000029033">
    <property type="component" value="Unassembled WGS sequence"/>
</dbReference>
<proteinExistence type="inferred from homology"/>
<evidence type="ECO:0000256" key="1">
    <source>
        <dbReference type="ARBA" id="ARBA00022988"/>
    </source>
</evidence>
<comment type="subunit">
    <text evidence="3">UreD, UreF and UreG form a complex that acts as a GTP-hydrolysis-dependent molecular chaperone, activating the urease apoprotein by helping to assemble the nickel containing metallocenter of UreC. The UreE protein probably delivers the nickel.</text>
</comment>
<keyword evidence="6" id="KW-1185">Reference proteome</keyword>
<accession>A0A087DJ89</accession>
<comment type="caution">
    <text evidence="5">The sequence shown here is derived from an EMBL/GenBank/DDBJ whole genome shotgun (WGS) entry which is preliminary data.</text>
</comment>
<dbReference type="PANTHER" id="PTHR33620">
    <property type="entry name" value="UREASE ACCESSORY PROTEIN F"/>
    <property type="match status" value="1"/>
</dbReference>
<dbReference type="PANTHER" id="PTHR33620:SF1">
    <property type="entry name" value="UREASE ACCESSORY PROTEIN F"/>
    <property type="match status" value="1"/>
</dbReference>
<dbReference type="EMBL" id="JGZO01000002">
    <property type="protein sequence ID" value="KFI95589.1"/>
    <property type="molecule type" value="Genomic_DNA"/>
</dbReference>
<organism evidence="5 6">
    <name type="scientific">Bifidobacterium scardovii</name>
    <dbReference type="NCBI Taxonomy" id="158787"/>
    <lineage>
        <taxon>Bacteria</taxon>
        <taxon>Bacillati</taxon>
        <taxon>Actinomycetota</taxon>
        <taxon>Actinomycetes</taxon>
        <taxon>Bifidobacteriales</taxon>
        <taxon>Bifidobacteriaceae</taxon>
        <taxon>Bifidobacterium</taxon>
    </lineage>
</organism>
<sequence>MNANETESRRLAMLQVCDSVFPVGAFALSNGMETFVQRDFLRRGADFEQYMKNYLEVAPYKEIGQMVMAGKYATDARVSARGLAAKLIGLDEWASALQSAREIREGSERMCTRLLKLAEQMDAGRAQTSDGHRGGLPTAATAAATATDQAAPQPSREDEIIAVHEGRTERHKLTDAADGLYGSPSLELYGSLIRDGRCRGLHSIAMGLYAADHANDVRDAAIMYGYSLLSALTMCAAKAIPLSQYAGQVALHDSFPRLVRAVDIAMTLKPEDLGISGAFLDIAAMQHETLYSRLYMS</sequence>